<evidence type="ECO:0000313" key="2">
    <source>
        <dbReference type="Proteomes" id="UP000245768"/>
    </source>
</evidence>
<dbReference type="Proteomes" id="UP000245768">
    <property type="component" value="Unassembled WGS sequence"/>
</dbReference>
<accession>A0A316YWX2</accession>
<dbReference type="InParanoid" id="A0A316YWX2"/>
<gene>
    <name evidence="1" type="ORF">FA10DRAFT_266081</name>
</gene>
<dbReference type="OrthoDB" id="273010at2759"/>
<organism evidence="1 2">
    <name type="scientific">Acaromyces ingoldii</name>
    <dbReference type="NCBI Taxonomy" id="215250"/>
    <lineage>
        <taxon>Eukaryota</taxon>
        <taxon>Fungi</taxon>
        <taxon>Dikarya</taxon>
        <taxon>Basidiomycota</taxon>
        <taxon>Ustilaginomycotina</taxon>
        <taxon>Exobasidiomycetes</taxon>
        <taxon>Exobasidiales</taxon>
        <taxon>Cryptobasidiaceae</taxon>
        <taxon>Acaromyces</taxon>
    </lineage>
</organism>
<dbReference type="GeneID" id="37043265"/>
<dbReference type="STRING" id="215250.A0A316YWX2"/>
<proteinExistence type="predicted"/>
<dbReference type="AlphaFoldDB" id="A0A316YWX2"/>
<dbReference type="RefSeq" id="XP_025379493.1">
    <property type="nucleotide sequence ID" value="XM_025521349.1"/>
</dbReference>
<evidence type="ECO:0000313" key="1">
    <source>
        <dbReference type="EMBL" id="PWN92295.1"/>
    </source>
</evidence>
<keyword evidence="2" id="KW-1185">Reference proteome</keyword>
<sequence length="99" mass="11185">MSLYRKGLRSIRDKPEGSQPAFLLYLRHFFKHPSMGGGVSRRDFAAVDYMVRRCERMLESIFTNVTVKAVTVPQGAIDEVKASARILKSGQFVHGQGRK</sequence>
<reference evidence="1" key="1">
    <citation type="journal article" date="2018" name="Mol. Biol. Evol.">
        <title>Broad Genomic Sampling Reveals a Smut Pathogenic Ancestry of the Fungal Clade Ustilaginomycotina.</title>
        <authorList>
            <person name="Kijpornyongpan T."/>
            <person name="Mondo S.J."/>
            <person name="Barry K."/>
            <person name="Sandor L."/>
            <person name="Lee J."/>
            <person name="Lipzen A."/>
            <person name="Pangilinan J."/>
            <person name="LaButti K."/>
            <person name="Hainaut M."/>
            <person name="Henrissat B."/>
            <person name="Grigoriev I.V."/>
            <person name="Spatafora J.W."/>
            <person name="Aime M.C."/>
        </authorList>
    </citation>
    <scope>NUCLEOTIDE SEQUENCE [LARGE SCALE GENOMIC DNA]</scope>
    <source>
        <strain evidence="1">MCA 4198</strain>
    </source>
</reference>
<name>A0A316YWX2_9BASI</name>
<dbReference type="EMBL" id="KZ819635">
    <property type="protein sequence ID" value="PWN92295.1"/>
    <property type="molecule type" value="Genomic_DNA"/>
</dbReference>
<protein>
    <submittedName>
        <fullName evidence="1">Uncharacterized protein</fullName>
    </submittedName>
</protein>